<proteinExistence type="predicted"/>
<reference evidence="1" key="1">
    <citation type="submission" date="2017-07" db="EMBL/GenBank/DDBJ databases">
        <title>Leptospira spp. isolated from tropical soils.</title>
        <authorList>
            <person name="Thibeaux R."/>
            <person name="Iraola G."/>
            <person name="Ferres I."/>
            <person name="Bierque E."/>
            <person name="Girault D."/>
            <person name="Soupe-Gilbert M.-E."/>
            <person name="Picardeau M."/>
            <person name="Goarant C."/>
        </authorList>
    </citation>
    <scope>NUCLEOTIDE SEQUENCE [LARGE SCALE GENOMIC DNA]</scope>
    <source>
        <strain evidence="1">ATI7-C-A5</strain>
    </source>
</reference>
<evidence type="ECO:0000313" key="1">
    <source>
        <dbReference type="EMBL" id="PJZ92983.1"/>
    </source>
</evidence>
<name>A0A2N0BG78_9LEPT</name>
<dbReference type="EMBL" id="NPEF01000091">
    <property type="protein sequence ID" value="PJZ92983.1"/>
    <property type="molecule type" value="Genomic_DNA"/>
</dbReference>
<accession>A0A2N0B922</accession>
<organism evidence="1">
    <name type="scientific">Leptospira ellisii</name>
    <dbReference type="NCBI Taxonomy" id="2023197"/>
    <lineage>
        <taxon>Bacteria</taxon>
        <taxon>Pseudomonadati</taxon>
        <taxon>Spirochaetota</taxon>
        <taxon>Spirochaetia</taxon>
        <taxon>Leptospirales</taxon>
        <taxon>Leptospiraceae</taxon>
        <taxon>Leptospira</taxon>
    </lineage>
</organism>
<comment type="caution">
    <text evidence="1">The sequence shown here is derived from an EMBL/GenBank/DDBJ whole genome shotgun (WGS) entry which is preliminary data.</text>
</comment>
<dbReference type="AlphaFoldDB" id="A0A2N0BG78"/>
<protein>
    <submittedName>
        <fullName evidence="1">Uncharacterized protein</fullName>
    </submittedName>
</protein>
<gene>
    <name evidence="1" type="ORF">CH379_10285</name>
</gene>
<accession>A0A2N0BG78</accession>
<sequence length="144" mass="16532">MRAAMKKEEFFCDRFPETKLCRSSDDPPCYGDGPALVRVVEEVAGKNFGEFSLSRNRVFRQRNFSSFRSSSYRRNENGVTSTSLFARLAAGERFFFVRSLALCPTLLHGVSLLPRHLVWLGIAFRFLRNLKALYQSSLRVQVLL</sequence>